<feature type="chain" id="PRO_5005582698" description="NodB homology domain-containing protein" evidence="1">
    <location>
        <begin position="25"/>
        <end position="535"/>
    </location>
</feature>
<dbReference type="AlphaFoldDB" id="A0A0L8FTW1"/>
<dbReference type="InterPro" id="IPR011330">
    <property type="entry name" value="Glyco_hydro/deAcase_b/a-brl"/>
</dbReference>
<reference evidence="3" key="1">
    <citation type="submission" date="2015-07" db="EMBL/GenBank/DDBJ databases">
        <title>MeaNS - Measles Nucleotide Surveillance Program.</title>
        <authorList>
            <person name="Tran T."/>
            <person name="Druce J."/>
        </authorList>
    </citation>
    <scope>NUCLEOTIDE SEQUENCE</scope>
    <source>
        <strain evidence="3">UCB-OBI-ISO-001</strain>
        <tissue evidence="3">Gonad</tissue>
    </source>
</reference>
<gene>
    <name evidence="3" type="ORF">OCBIM_22008758mg</name>
</gene>
<dbReference type="InterPro" id="IPR002509">
    <property type="entry name" value="NODB_dom"/>
</dbReference>
<name>A0A0L8FTW1_OCTBM</name>
<dbReference type="InterPro" id="IPR052740">
    <property type="entry name" value="CE4"/>
</dbReference>
<keyword evidence="1" id="KW-0732">Signal</keyword>
<evidence type="ECO:0000256" key="1">
    <source>
        <dbReference type="SAM" id="SignalP"/>
    </source>
</evidence>
<evidence type="ECO:0000259" key="2">
    <source>
        <dbReference type="Pfam" id="PF01522"/>
    </source>
</evidence>
<protein>
    <recommendedName>
        <fullName evidence="2">NodB homology domain-containing protein</fullName>
    </recommendedName>
</protein>
<dbReference type="OrthoDB" id="504708at2759"/>
<feature type="signal peptide" evidence="1">
    <location>
        <begin position="1"/>
        <end position="24"/>
    </location>
</feature>
<evidence type="ECO:0000313" key="3">
    <source>
        <dbReference type="EMBL" id="KOF67865.1"/>
    </source>
</evidence>
<sequence>MKLLISKQPLALLIVITLLSISNGQDDCNSLNCVLPNCNCKSSNIPHGLSKDVVPQLVMITFDDAVTIDNYETYSHLMTGITNPNGCPISATFFVSHEYTNYKTVQQLHSQGHEIASHSISHRFPPSWWETANYTDWYSEIQGQREMLSTWAHIDKSEIKGMRAPFLQPGGNWQFQIISDLKRDGFKYDASLVSYIHKIDPYAPPIWPYTLDFPSVDDCGVKPCPDWTFRGLWEIPLVEYEDKDGTLCAMLDECDTSRSEEELYNVIMKNFENHYNTNRAPFGIYMHSPWLKNPSNFNVVRRFMQDISTRGDVWFVSQSKVLDWIQNPKTLQSMDTFSPFNCWLHHSPWVCTDDQSITCVYDTAGFLVWPKRISKRNAVFPKNNISTVLDQEYFNRQHARATRKMKLWSQSTGLNFPGRTTETLYNDATPSYDYGESYGVYYNGQNEPGFIPYLKPNEDANHQEGYYSEDSGTPEREAGDAKLTSNLLASILGPKNMARIGVSRKKRQSNTFHELHICSEYCPFRYPWLNNIDGQ</sequence>
<dbReference type="Gene3D" id="3.20.20.370">
    <property type="entry name" value="Glycoside hydrolase/deacetylase"/>
    <property type="match status" value="1"/>
</dbReference>
<dbReference type="Pfam" id="PF01522">
    <property type="entry name" value="Polysacc_deac_1"/>
    <property type="match status" value="1"/>
</dbReference>
<dbReference type="GO" id="GO:0005975">
    <property type="term" value="P:carbohydrate metabolic process"/>
    <property type="evidence" value="ECO:0007669"/>
    <property type="project" value="InterPro"/>
</dbReference>
<dbReference type="GO" id="GO:0016810">
    <property type="term" value="F:hydrolase activity, acting on carbon-nitrogen (but not peptide) bonds"/>
    <property type="evidence" value="ECO:0007669"/>
    <property type="project" value="InterPro"/>
</dbReference>
<organism evidence="3">
    <name type="scientific">Octopus bimaculoides</name>
    <name type="common">California two-spotted octopus</name>
    <dbReference type="NCBI Taxonomy" id="37653"/>
    <lineage>
        <taxon>Eukaryota</taxon>
        <taxon>Metazoa</taxon>
        <taxon>Spiralia</taxon>
        <taxon>Lophotrochozoa</taxon>
        <taxon>Mollusca</taxon>
        <taxon>Cephalopoda</taxon>
        <taxon>Coleoidea</taxon>
        <taxon>Octopodiformes</taxon>
        <taxon>Octopoda</taxon>
        <taxon>Incirrata</taxon>
        <taxon>Octopodidae</taxon>
        <taxon>Octopus</taxon>
    </lineage>
</organism>
<dbReference type="EMBL" id="KQ426760">
    <property type="protein sequence ID" value="KOF67865.1"/>
    <property type="molecule type" value="Genomic_DNA"/>
</dbReference>
<dbReference type="PANTHER" id="PTHR45985:SF3">
    <property type="entry name" value="CHITIN DEACETYLASE-LIKE 4"/>
    <property type="match status" value="1"/>
</dbReference>
<proteinExistence type="predicted"/>
<accession>A0A0L8FTW1</accession>
<dbReference type="SUPFAM" id="SSF88713">
    <property type="entry name" value="Glycoside hydrolase/deacetylase"/>
    <property type="match status" value="1"/>
</dbReference>
<feature type="domain" description="NodB homology" evidence="2">
    <location>
        <begin position="55"/>
        <end position="187"/>
    </location>
</feature>
<dbReference type="PANTHER" id="PTHR45985">
    <property type="match status" value="1"/>
</dbReference>